<sequence>MKYFNGFSLANENRLFTEYLSNGSRTVVGFSYGAQKAFEYAYSTPNFVDRLILLSPAFFQMEKQSFVRTQLRYFESDHKAYIDTFLQNVAYPSSFDLSEYKQTGTKEDLEALLTYVWDTDKIDDLKSRGTTIEVFLGMKDKIINAENAETFFTQCTTTYSIKNVGHILREA</sequence>
<dbReference type="InterPro" id="IPR000073">
    <property type="entry name" value="AB_hydrolase_1"/>
</dbReference>
<name>A0A6S6U1F7_9BACT</name>
<proteinExistence type="predicted"/>
<protein>
    <recommendedName>
        <fullName evidence="1">AB hydrolase-1 domain-containing protein</fullName>
    </recommendedName>
</protein>
<dbReference type="EMBL" id="CACVAS010000117">
    <property type="protein sequence ID" value="CAA6822643.1"/>
    <property type="molecule type" value="Genomic_DNA"/>
</dbReference>
<dbReference type="InterPro" id="IPR029058">
    <property type="entry name" value="AB_hydrolase_fold"/>
</dbReference>
<evidence type="ECO:0000259" key="1">
    <source>
        <dbReference type="Pfam" id="PF00561"/>
    </source>
</evidence>
<dbReference type="SUPFAM" id="SSF53474">
    <property type="entry name" value="alpha/beta-Hydrolases"/>
    <property type="match status" value="1"/>
</dbReference>
<evidence type="ECO:0000313" key="2">
    <source>
        <dbReference type="EMBL" id="CAA6822643.1"/>
    </source>
</evidence>
<gene>
    <name evidence="2" type="ORF">HELGO_WM813</name>
</gene>
<feature type="domain" description="AB hydrolase-1" evidence="1">
    <location>
        <begin position="9"/>
        <end position="88"/>
    </location>
</feature>
<dbReference type="NCBIfam" id="NF033854">
    <property type="entry name" value="esterase_BioV"/>
    <property type="match status" value="1"/>
</dbReference>
<accession>A0A6S6U1F7</accession>
<organism evidence="2">
    <name type="scientific">uncultured Sulfurovum sp</name>
    <dbReference type="NCBI Taxonomy" id="269237"/>
    <lineage>
        <taxon>Bacteria</taxon>
        <taxon>Pseudomonadati</taxon>
        <taxon>Campylobacterota</taxon>
        <taxon>Epsilonproteobacteria</taxon>
        <taxon>Campylobacterales</taxon>
        <taxon>Sulfurovaceae</taxon>
        <taxon>Sulfurovum</taxon>
        <taxon>environmental samples</taxon>
    </lineage>
</organism>
<reference evidence="2" key="1">
    <citation type="submission" date="2020-01" db="EMBL/GenBank/DDBJ databases">
        <authorList>
            <person name="Meier V. D."/>
            <person name="Meier V D."/>
        </authorList>
    </citation>
    <scope>NUCLEOTIDE SEQUENCE</scope>
    <source>
        <strain evidence="2">HLG_WM_MAG_01</strain>
    </source>
</reference>
<dbReference type="Pfam" id="PF00561">
    <property type="entry name" value="Abhydrolase_1"/>
    <property type="match status" value="1"/>
</dbReference>
<dbReference type="AlphaFoldDB" id="A0A6S6U1F7"/>
<dbReference type="Gene3D" id="3.40.50.1820">
    <property type="entry name" value="alpha/beta hydrolase"/>
    <property type="match status" value="1"/>
</dbReference>